<dbReference type="InterPro" id="IPR050051">
    <property type="entry name" value="EccE_dom"/>
</dbReference>
<dbReference type="EMBL" id="CP001778">
    <property type="protein sequence ID" value="ADD40697.1"/>
    <property type="molecule type" value="Genomic_DNA"/>
</dbReference>
<feature type="transmembrane region" description="Helical" evidence="1">
    <location>
        <begin position="45"/>
        <end position="71"/>
    </location>
</feature>
<dbReference type="eggNOG" id="ENOG50331Q0">
    <property type="taxonomic scope" value="Bacteria"/>
</dbReference>
<feature type="domain" description="Type VII secretion system protein EccE" evidence="2">
    <location>
        <begin position="194"/>
        <end position="292"/>
    </location>
</feature>
<keyword evidence="1" id="KW-0472">Membrane</keyword>
<evidence type="ECO:0000313" key="3">
    <source>
        <dbReference type="EMBL" id="ADD40697.1"/>
    </source>
</evidence>
<dbReference type="STRING" id="446470.Snas_0987"/>
<keyword evidence="1" id="KW-0812">Transmembrane</keyword>
<dbReference type="RefSeq" id="WP_013016268.1">
    <property type="nucleotide sequence ID" value="NC_013947.1"/>
</dbReference>
<dbReference type="AlphaFoldDB" id="D3Q9Y5"/>
<sequence length="392" mass="41686">MTTIGLATRRSGLGLGPVRMAQLIVCEVAAAVAFLSWMFPTPTPYIVSGVALLVVITVVVLSIRGLGYTLLMSLRNYKLRRGYEATIEGVGALSALAPGLRIVGVVERDTEYGVAFDGTGWFTGIALRHDDPTSPGGLDAGSLGVITSVLNDPGAAVSGIQLVNHLVPAPSAEVAPQSPCTRSYVELLGDDPVVSHQMTWLAVRLDIPTAARTAAARGGRSIGARRAVAAMTMRVAKRLTDAGVKHRILGPDSLRVALTHSVSGESVSAAMVQQAGERWDLWRLGMLAQVNFGVEGRISDIDKLRRLWISMAVLSTSFVTIATTFHPPEDTRGEGVWLRSMLRVAYDEELNADVPTELEDAAAQCGVRVWRCNGRQASATYASAPTGGAFPR</sequence>
<evidence type="ECO:0000313" key="4">
    <source>
        <dbReference type="Proteomes" id="UP000000844"/>
    </source>
</evidence>
<proteinExistence type="predicted"/>
<dbReference type="HOGENOM" id="CLU_043760_0_0_11"/>
<protein>
    <recommendedName>
        <fullName evidence="2">Type VII secretion system protein EccE domain-containing protein</fullName>
    </recommendedName>
</protein>
<accession>D3Q9Y5</accession>
<keyword evidence="1" id="KW-1133">Transmembrane helix</keyword>
<dbReference type="Proteomes" id="UP000000844">
    <property type="component" value="Chromosome"/>
</dbReference>
<feature type="transmembrane region" description="Helical" evidence="1">
    <location>
        <begin position="20"/>
        <end position="39"/>
    </location>
</feature>
<evidence type="ECO:0000259" key="2">
    <source>
        <dbReference type="Pfam" id="PF11203"/>
    </source>
</evidence>
<evidence type="ECO:0000256" key="1">
    <source>
        <dbReference type="SAM" id="Phobius"/>
    </source>
</evidence>
<dbReference type="KEGG" id="sna:Snas_0987"/>
<gene>
    <name evidence="3" type="ordered locus">Snas_0987</name>
</gene>
<name>D3Q9Y5_STANL</name>
<keyword evidence="4" id="KW-1185">Reference proteome</keyword>
<reference evidence="3 4" key="1">
    <citation type="journal article" date="2009" name="Stand. Genomic Sci.">
        <title>Complete genome sequence of Stackebrandtia nassauensis type strain (LLR-40K-21).</title>
        <authorList>
            <person name="Munk C."/>
            <person name="Lapidus A."/>
            <person name="Copeland A."/>
            <person name="Jando M."/>
            <person name="Mayilraj S."/>
            <person name="Glavina Del Rio T."/>
            <person name="Nolan M."/>
            <person name="Chen F."/>
            <person name="Lucas S."/>
            <person name="Tice H."/>
            <person name="Cheng J.F."/>
            <person name="Han C."/>
            <person name="Detter J.C."/>
            <person name="Bruce D."/>
            <person name="Goodwin L."/>
            <person name="Chain P."/>
            <person name="Pitluck S."/>
            <person name="Goker M."/>
            <person name="Ovchinikova G."/>
            <person name="Pati A."/>
            <person name="Ivanova N."/>
            <person name="Mavromatis K."/>
            <person name="Chen A."/>
            <person name="Palaniappan K."/>
            <person name="Land M."/>
            <person name="Hauser L."/>
            <person name="Chang Y.J."/>
            <person name="Jeffries C.D."/>
            <person name="Bristow J."/>
            <person name="Eisen J.A."/>
            <person name="Markowitz V."/>
            <person name="Hugenholtz P."/>
            <person name="Kyrpides N.C."/>
            <person name="Klenk H.P."/>
        </authorList>
    </citation>
    <scope>NUCLEOTIDE SEQUENCE [LARGE SCALE GENOMIC DNA]</scope>
    <source>
        <strain evidence="4">DSM 44728 / CIP 108903 / NRRL B-16338 / NBRC 102104 / LLR-40K-21</strain>
    </source>
</reference>
<dbReference type="Pfam" id="PF11203">
    <property type="entry name" value="EccE"/>
    <property type="match status" value="1"/>
</dbReference>
<organism evidence="3 4">
    <name type="scientific">Stackebrandtia nassauensis (strain DSM 44728 / CIP 108903 / NRRL B-16338 / NBRC 102104 / LLR-40K-21)</name>
    <dbReference type="NCBI Taxonomy" id="446470"/>
    <lineage>
        <taxon>Bacteria</taxon>
        <taxon>Bacillati</taxon>
        <taxon>Actinomycetota</taxon>
        <taxon>Actinomycetes</taxon>
        <taxon>Glycomycetales</taxon>
        <taxon>Glycomycetaceae</taxon>
        <taxon>Stackebrandtia</taxon>
    </lineage>
</organism>
<dbReference type="OrthoDB" id="4152590at2"/>